<evidence type="ECO:0008006" key="8">
    <source>
        <dbReference type="Google" id="ProtNLM"/>
    </source>
</evidence>
<evidence type="ECO:0000256" key="6">
    <source>
        <dbReference type="SAM" id="Phobius"/>
    </source>
</evidence>
<dbReference type="GO" id="GO:0016757">
    <property type="term" value="F:glycosyltransferase activity"/>
    <property type="evidence" value="ECO:0007669"/>
    <property type="project" value="UniProtKB-KW"/>
</dbReference>
<keyword evidence="6" id="KW-0812">Transmembrane</keyword>
<sequence length="314" mass="37259">MKIALCFMISGEQILVKENIWKEWIDVNSDIINIYFHYKDINTIKSNWIKKYAIPNANVVETSYFHMVPAYLSTLSYAAQHDLDNQWFCLLTDTCVPIISPLKFREMFFKYAAFSIIDVRPAWWNVNFHKRANMSRLKKEFHLGNNPWFILKREDVARCFMYASANKPLYNLICEGGVANESIFSIILHTFNQLDKIKKADTHVTDWARMTTATSPHVFTKGDKADIDFIEKTMHENKYIMFLRKIHKDFPEEILNDFIWKEDHDEVIREKRVARILRLERNMFWEKWAASCSPVLFIPVAITMIASAIWYVFW</sequence>
<keyword evidence="5" id="KW-0325">Glycoprotein</keyword>
<dbReference type="InterPro" id="IPR044174">
    <property type="entry name" value="BC10-like"/>
</dbReference>
<evidence type="ECO:0000256" key="2">
    <source>
        <dbReference type="ARBA" id="ARBA00022676"/>
    </source>
</evidence>
<evidence type="ECO:0000256" key="5">
    <source>
        <dbReference type="ARBA" id="ARBA00023180"/>
    </source>
</evidence>
<keyword evidence="6" id="KW-1133">Transmembrane helix</keyword>
<keyword evidence="3" id="KW-0808">Transferase</keyword>
<protein>
    <recommendedName>
        <fullName evidence="8">Glycosyltransferase</fullName>
    </recommendedName>
</protein>
<dbReference type="InterPro" id="IPR003406">
    <property type="entry name" value="Glyco_trans_14"/>
</dbReference>
<reference evidence="7" key="1">
    <citation type="journal article" date="2020" name="Nature">
        <title>Giant virus diversity and host interactions through global metagenomics.</title>
        <authorList>
            <person name="Schulz F."/>
            <person name="Roux S."/>
            <person name="Paez-Espino D."/>
            <person name="Jungbluth S."/>
            <person name="Walsh D.A."/>
            <person name="Denef V.J."/>
            <person name="McMahon K.D."/>
            <person name="Konstantinidis K.T."/>
            <person name="Eloe-Fadrosh E.A."/>
            <person name="Kyrpides N.C."/>
            <person name="Woyke T."/>
        </authorList>
    </citation>
    <scope>NUCLEOTIDE SEQUENCE</scope>
    <source>
        <strain evidence="7">GVMAG-M-3300009161-30</strain>
    </source>
</reference>
<comment type="subcellular location">
    <subcellularLocation>
        <location evidence="1">Membrane</location>
        <topology evidence="1">Single-pass type II membrane protein</topology>
    </subcellularLocation>
</comment>
<name>A0A6C0EWW7_9ZZZZ</name>
<dbReference type="GO" id="GO:0016020">
    <property type="term" value="C:membrane"/>
    <property type="evidence" value="ECO:0007669"/>
    <property type="project" value="UniProtKB-SubCell"/>
</dbReference>
<evidence type="ECO:0000256" key="4">
    <source>
        <dbReference type="ARBA" id="ARBA00023136"/>
    </source>
</evidence>
<dbReference type="PANTHER" id="PTHR31042:SF150">
    <property type="entry name" value="OS06G0661900 PROTEIN"/>
    <property type="match status" value="1"/>
</dbReference>
<dbReference type="Pfam" id="PF02485">
    <property type="entry name" value="Branch"/>
    <property type="match status" value="1"/>
</dbReference>
<keyword evidence="4 6" id="KW-0472">Membrane</keyword>
<feature type="transmembrane region" description="Helical" evidence="6">
    <location>
        <begin position="288"/>
        <end position="313"/>
    </location>
</feature>
<evidence type="ECO:0000313" key="7">
    <source>
        <dbReference type="EMBL" id="QHT32740.1"/>
    </source>
</evidence>
<dbReference type="EMBL" id="MN738947">
    <property type="protein sequence ID" value="QHT32740.1"/>
    <property type="molecule type" value="Genomic_DNA"/>
</dbReference>
<dbReference type="PANTHER" id="PTHR31042">
    <property type="entry name" value="CORE-2/I-BRANCHING BETA-1,6-N-ACETYLGLUCOSAMINYLTRANSFERASE FAMILY PROTEIN-RELATED"/>
    <property type="match status" value="1"/>
</dbReference>
<accession>A0A6C0EWW7</accession>
<organism evidence="7">
    <name type="scientific">viral metagenome</name>
    <dbReference type="NCBI Taxonomy" id="1070528"/>
    <lineage>
        <taxon>unclassified sequences</taxon>
        <taxon>metagenomes</taxon>
        <taxon>organismal metagenomes</taxon>
    </lineage>
</organism>
<proteinExistence type="predicted"/>
<dbReference type="AlphaFoldDB" id="A0A6C0EWW7"/>
<keyword evidence="2" id="KW-0328">Glycosyltransferase</keyword>
<evidence type="ECO:0000256" key="3">
    <source>
        <dbReference type="ARBA" id="ARBA00022679"/>
    </source>
</evidence>
<evidence type="ECO:0000256" key="1">
    <source>
        <dbReference type="ARBA" id="ARBA00004606"/>
    </source>
</evidence>